<organism evidence="3 4">
    <name type="scientific">Curtobacterium flaccumfaciens pv. flaccumfaciens</name>
    <dbReference type="NCBI Taxonomy" id="138532"/>
    <lineage>
        <taxon>Bacteria</taxon>
        <taxon>Bacillati</taxon>
        <taxon>Actinomycetota</taxon>
        <taxon>Actinomycetes</taxon>
        <taxon>Micrococcales</taxon>
        <taxon>Microbacteriaceae</taxon>
        <taxon>Curtobacterium</taxon>
    </lineage>
</organism>
<keyword evidence="2" id="KW-0472">Membrane</keyword>
<comment type="caution">
    <text evidence="3">The sequence shown here is derived from an EMBL/GenBank/DDBJ whole genome shotgun (WGS) entry which is preliminary data.</text>
</comment>
<protein>
    <recommendedName>
        <fullName evidence="5">DUF4333 domain-containing protein</fullName>
    </recommendedName>
</protein>
<feature type="compositionally biased region" description="Pro residues" evidence="1">
    <location>
        <begin position="1"/>
        <end position="12"/>
    </location>
</feature>
<evidence type="ECO:0000313" key="3">
    <source>
        <dbReference type="EMBL" id="MBT1541461.1"/>
    </source>
</evidence>
<evidence type="ECO:0000313" key="4">
    <source>
        <dbReference type="Proteomes" id="UP000709437"/>
    </source>
</evidence>
<feature type="compositionally biased region" description="Low complexity" evidence="1">
    <location>
        <begin position="42"/>
        <end position="92"/>
    </location>
</feature>
<proteinExistence type="predicted"/>
<accession>A0A9Q2ZK78</accession>
<reference evidence="3" key="1">
    <citation type="submission" date="2021-05" db="EMBL/GenBank/DDBJ databases">
        <title>Whole genome sequence of Curtobacterium flaccumfaciens pv. flaccumfaciens strain CFBP 3417.</title>
        <authorList>
            <person name="Osdaghi E."/>
            <person name="Taghouti G."/>
            <person name="Portier P."/>
            <person name="Fazliarab A."/>
            <person name="Taghavi S.M."/>
            <person name="Briand M."/>
            <person name="Le-Saux M."/>
            <person name="Jacques M.-A."/>
        </authorList>
    </citation>
    <scope>NUCLEOTIDE SEQUENCE</scope>
    <source>
        <strain evidence="3">CFBP 3417</strain>
    </source>
</reference>
<dbReference type="Gene3D" id="3.30.300.250">
    <property type="match status" value="1"/>
</dbReference>
<dbReference type="AlphaFoldDB" id="A0A9Q2ZK78"/>
<keyword evidence="2" id="KW-1133">Transmembrane helix</keyword>
<evidence type="ECO:0000256" key="2">
    <source>
        <dbReference type="SAM" id="Phobius"/>
    </source>
</evidence>
<sequence length="239" mass="25606">MTNTPPPFPGSEPQPNDGQPNTGQPNGQQYPQQPAGPPQPDGQPSAQQPPQYQQQPPAGQQYQQQPYTGQPQAQQPYAQQPYAQAAPAGTAPYAPPPKSSSRGKRVLISVLGVVVAVVVAFLVRQGLDAAFSDSTEEKVSKAVEQIREQSDLPKQVDSVTTWTGIEAEGAAIHYDYTVSANVDPASITEGAIRDAVGPNLCSNSETKKLLDEDVDMRYTYKFEGSSKTVDTTFTKADCS</sequence>
<dbReference type="EMBL" id="JAHEWX010000006">
    <property type="protein sequence ID" value="MBT1541461.1"/>
    <property type="molecule type" value="Genomic_DNA"/>
</dbReference>
<feature type="compositionally biased region" description="Low complexity" evidence="1">
    <location>
        <begin position="13"/>
        <end position="33"/>
    </location>
</feature>
<feature type="region of interest" description="Disordered" evidence="1">
    <location>
        <begin position="1"/>
        <end position="102"/>
    </location>
</feature>
<dbReference type="RefSeq" id="WP_214562634.1">
    <property type="nucleotide sequence ID" value="NZ_JAHEWX010000006.1"/>
</dbReference>
<keyword evidence="2" id="KW-0812">Transmembrane</keyword>
<dbReference type="Proteomes" id="UP000709437">
    <property type="component" value="Unassembled WGS sequence"/>
</dbReference>
<name>A0A9Q2ZK78_9MICO</name>
<evidence type="ECO:0008006" key="5">
    <source>
        <dbReference type="Google" id="ProtNLM"/>
    </source>
</evidence>
<gene>
    <name evidence="3" type="ORF">KK103_06770</name>
</gene>
<feature type="transmembrane region" description="Helical" evidence="2">
    <location>
        <begin position="106"/>
        <end position="123"/>
    </location>
</feature>
<evidence type="ECO:0000256" key="1">
    <source>
        <dbReference type="SAM" id="MobiDB-lite"/>
    </source>
</evidence>